<reference evidence="3 4" key="1">
    <citation type="submission" date="2023-11" db="EMBL/GenBank/DDBJ databases">
        <title>A Novel Polar Bacteriovorax (B. antarcticus) Isolated from the Biocrust in Antarctica.</title>
        <authorList>
            <person name="Mun W."/>
            <person name="Choi S.Y."/>
            <person name="Mitchell R.J."/>
        </authorList>
    </citation>
    <scope>NUCLEOTIDE SEQUENCE [LARGE SCALE GENOMIC DNA]</scope>
    <source>
        <strain evidence="3 4">PP10</strain>
    </source>
</reference>
<feature type="signal peptide" evidence="2">
    <location>
        <begin position="1"/>
        <end position="20"/>
    </location>
</feature>
<feature type="compositionally biased region" description="Basic residues" evidence="1">
    <location>
        <begin position="38"/>
        <end position="56"/>
    </location>
</feature>
<keyword evidence="4" id="KW-1185">Reference proteome</keyword>
<evidence type="ECO:0000313" key="4">
    <source>
        <dbReference type="Proteomes" id="UP001302274"/>
    </source>
</evidence>
<accession>A0ABU5VZ11</accession>
<dbReference type="RefSeq" id="WP_323578569.1">
    <property type="nucleotide sequence ID" value="NZ_JAYGJQ010000003.1"/>
</dbReference>
<evidence type="ECO:0000313" key="3">
    <source>
        <dbReference type="EMBL" id="MEA9358246.1"/>
    </source>
</evidence>
<proteinExistence type="predicted"/>
<sequence length="92" mass="10329">MTFTLMAFFLMAGFSSEVSAKTVKKKAKTSKSYVSTNSKKKKSKNNRVAKTRRYRRSGTGPDLRTLTTEKPNTEYIENPDNGVNAVETKSEL</sequence>
<evidence type="ECO:0000256" key="2">
    <source>
        <dbReference type="SAM" id="SignalP"/>
    </source>
</evidence>
<evidence type="ECO:0000256" key="1">
    <source>
        <dbReference type="SAM" id="MobiDB-lite"/>
    </source>
</evidence>
<dbReference type="Proteomes" id="UP001302274">
    <property type="component" value="Unassembled WGS sequence"/>
</dbReference>
<dbReference type="EMBL" id="JAYGJQ010000003">
    <property type="protein sequence ID" value="MEA9358246.1"/>
    <property type="molecule type" value="Genomic_DNA"/>
</dbReference>
<organism evidence="3 4">
    <name type="scientific">Bacteriovorax antarcticus</name>
    <dbReference type="NCBI Taxonomy" id="3088717"/>
    <lineage>
        <taxon>Bacteria</taxon>
        <taxon>Pseudomonadati</taxon>
        <taxon>Bdellovibrionota</taxon>
        <taxon>Bacteriovoracia</taxon>
        <taxon>Bacteriovoracales</taxon>
        <taxon>Bacteriovoracaceae</taxon>
        <taxon>Bacteriovorax</taxon>
    </lineage>
</organism>
<feature type="region of interest" description="Disordered" evidence="1">
    <location>
        <begin position="26"/>
        <end position="92"/>
    </location>
</feature>
<gene>
    <name evidence="3" type="ORF">SHI21_18570</name>
</gene>
<feature type="chain" id="PRO_5046905645" evidence="2">
    <location>
        <begin position="21"/>
        <end position="92"/>
    </location>
</feature>
<keyword evidence="2" id="KW-0732">Signal</keyword>
<name>A0ABU5VZ11_9BACT</name>
<protein>
    <submittedName>
        <fullName evidence="3">Uncharacterized protein</fullName>
    </submittedName>
</protein>
<comment type="caution">
    <text evidence="3">The sequence shown here is derived from an EMBL/GenBank/DDBJ whole genome shotgun (WGS) entry which is preliminary data.</text>
</comment>